<sequence>MARPKLHSDDEILSMAQAVLVAKGPAGFTLSDVAEAVGVSRAAIIQRFENKTNLHRRVMERSTQEVRDYFAARPVVEGIPALRDMLRELIAGMGEGEGFAGYLLLEWSDVHDEALNRLAQERNRLVREAIAVRLPESPERDVQASLIQAVIQGATMQWLIEPQGPLNGFVEAQTFRLLDRLFPRA</sequence>
<dbReference type="EMBL" id="JALAZD010000002">
    <property type="protein sequence ID" value="MCI0128654.1"/>
    <property type="molecule type" value="Genomic_DNA"/>
</dbReference>
<evidence type="ECO:0000259" key="5">
    <source>
        <dbReference type="PROSITE" id="PS50977"/>
    </source>
</evidence>
<dbReference type="Gene3D" id="1.10.357.10">
    <property type="entry name" value="Tetracycline Repressor, domain 2"/>
    <property type="match status" value="1"/>
</dbReference>
<evidence type="ECO:0000256" key="4">
    <source>
        <dbReference type="PROSITE-ProRule" id="PRU00335"/>
    </source>
</evidence>
<organism evidence="6 7">
    <name type="scientific">Paradevosia shaoguanensis</name>
    <dbReference type="NCBI Taxonomy" id="1335043"/>
    <lineage>
        <taxon>Bacteria</taxon>
        <taxon>Pseudomonadati</taxon>
        <taxon>Pseudomonadota</taxon>
        <taxon>Alphaproteobacteria</taxon>
        <taxon>Hyphomicrobiales</taxon>
        <taxon>Devosiaceae</taxon>
        <taxon>Paradevosia</taxon>
    </lineage>
</organism>
<evidence type="ECO:0000256" key="3">
    <source>
        <dbReference type="ARBA" id="ARBA00023163"/>
    </source>
</evidence>
<keyword evidence="1" id="KW-0805">Transcription regulation</keyword>
<dbReference type="InterPro" id="IPR001647">
    <property type="entry name" value="HTH_TetR"/>
</dbReference>
<dbReference type="InterPro" id="IPR009057">
    <property type="entry name" value="Homeodomain-like_sf"/>
</dbReference>
<keyword evidence="3" id="KW-0804">Transcription</keyword>
<name>A0AA41UEP2_9HYPH</name>
<dbReference type="PANTHER" id="PTHR47506:SF1">
    <property type="entry name" value="HTH-TYPE TRANSCRIPTIONAL REGULATOR YJDC"/>
    <property type="match status" value="1"/>
</dbReference>
<dbReference type="SUPFAM" id="SSF46689">
    <property type="entry name" value="Homeodomain-like"/>
    <property type="match status" value="1"/>
</dbReference>
<proteinExistence type="predicted"/>
<feature type="DNA-binding region" description="H-T-H motif" evidence="4">
    <location>
        <begin position="29"/>
        <end position="48"/>
    </location>
</feature>
<gene>
    <name evidence="6" type="ORF">ML536_17620</name>
</gene>
<dbReference type="Pfam" id="PF00440">
    <property type="entry name" value="TetR_N"/>
    <property type="match status" value="1"/>
</dbReference>
<dbReference type="AlphaFoldDB" id="A0AA41UEP2"/>
<dbReference type="SUPFAM" id="SSF48498">
    <property type="entry name" value="Tetracyclin repressor-like, C-terminal domain"/>
    <property type="match status" value="1"/>
</dbReference>
<comment type="caution">
    <text evidence="6">The sequence shown here is derived from an EMBL/GenBank/DDBJ whole genome shotgun (WGS) entry which is preliminary data.</text>
</comment>
<dbReference type="GO" id="GO:0003677">
    <property type="term" value="F:DNA binding"/>
    <property type="evidence" value="ECO:0007669"/>
    <property type="project" value="UniProtKB-UniRule"/>
</dbReference>
<evidence type="ECO:0000256" key="2">
    <source>
        <dbReference type="ARBA" id="ARBA00023125"/>
    </source>
</evidence>
<dbReference type="RefSeq" id="WP_281736746.1">
    <property type="nucleotide sequence ID" value="NZ_JAKETQ010000002.1"/>
</dbReference>
<evidence type="ECO:0000313" key="7">
    <source>
        <dbReference type="Proteomes" id="UP001156140"/>
    </source>
</evidence>
<dbReference type="PROSITE" id="PS50977">
    <property type="entry name" value="HTH_TETR_2"/>
    <property type="match status" value="1"/>
</dbReference>
<keyword evidence="7" id="KW-1185">Reference proteome</keyword>
<dbReference type="PANTHER" id="PTHR47506">
    <property type="entry name" value="TRANSCRIPTIONAL REGULATORY PROTEIN"/>
    <property type="match status" value="1"/>
</dbReference>
<evidence type="ECO:0000313" key="6">
    <source>
        <dbReference type="EMBL" id="MCI0128654.1"/>
    </source>
</evidence>
<reference evidence="6" key="1">
    <citation type="submission" date="2022-03" db="EMBL/GenBank/DDBJ databases">
        <title>The complete genome sequence of a Methyloterrigena soli.</title>
        <authorList>
            <person name="Zi Z."/>
        </authorList>
    </citation>
    <scope>NUCLEOTIDE SEQUENCE</scope>
    <source>
        <strain evidence="6">M48</strain>
    </source>
</reference>
<feature type="domain" description="HTH tetR-type" evidence="5">
    <location>
        <begin position="6"/>
        <end position="66"/>
    </location>
</feature>
<keyword evidence="2 4" id="KW-0238">DNA-binding</keyword>
<dbReference type="Proteomes" id="UP001156140">
    <property type="component" value="Unassembled WGS sequence"/>
</dbReference>
<protein>
    <submittedName>
        <fullName evidence="6">TetR/AcrR family transcriptional regulator</fullName>
    </submittedName>
</protein>
<evidence type="ECO:0000256" key="1">
    <source>
        <dbReference type="ARBA" id="ARBA00023015"/>
    </source>
</evidence>
<dbReference type="InterPro" id="IPR036271">
    <property type="entry name" value="Tet_transcr_reg_TetR-rel_C_sf"/>
</dbReference>
<accession>A0AA41UEP2</accession>